<dbReference type="RefSeq" id="XP_007765588.1">
    <property type="nucleotide sequence ID" value="XM_007767398.1"/>
</dbReference>
<evidence type="ECO:0000256" key="1">
    <source>
        <dbReference type="SAM" id="MobiDB-lite"/>
    </source>
</evidence>
<dbReference type="EMBL" id="JH711575">
    <property type="protein sequence ID" value="EIW83636.1"/>
    <property type="molecule type" value="Genomic_DNA"/>
</dbReference>
<dbReference type="KEGG" id="cput:CONPUDRAFT_162987"/>
<gene>
    <name evidence="2" type="ORF">CONPUDRAFT_162987</name>
</gene>
<organism evidence="2 3">
    <name type="scientific">Coniophora puteana (strain RWD-64-598)</name>
    <name type="common">Brown rot fungus</name>
    <dbReference type="NCBI Taxonomy" id="741705"/>
    <lineage>
        <taxon>Eukaryota</taxon>
        <taxon>Fungi</taxon>
        <taxon>Dikarya</taxon>
        <taxon>Basidiomycota</taxon>
        <taxon>Agaricomycotina</taxon>
        <taxon>Agaricomycetes</taxon>
        <taxon>Agaricomycetidae</taxon>
        <taxon>Boletales</taxon>
        <taxon>Coniophorineae</taxon>
        <taxon>Coniophoraceae</taxon>
        <taxon>Coniophora</taxon>
    </lineage>
</organism>
<dbReference type="Proteomes" id="UP000053558">
    <property type="component" value="Unassembled WGS sequence"/>
</dbReference>
<comment type="caution">
    <text evidence="2">The sequence shown here is derived from an EMBL/GenBank/DDBJ whole genome shotgun (WGS) entry which is preliminary data.</text>
</comment>
<sequence>MSASADPTSGIQWYAQHEMSTMGPRLAYARPLGPNPLGPAVFPRGSVTYSQPILSSTFVGQGSKSCTTQDSTIEYGNAIGSSKDLVDLGTSTLFGSGLTSSAESTNHLSTQERRELATPACQAAPVPQPDLHASGAHFATSVEDLPRDSIVLDICTGSIYSAAAEEVRGSSISSGISGSIAPSLTYSTSGHYSTGAPRTPNPIKSAATAVAPEPPLDDLKIKEEFESKMREALLIPSNSSTDFEAVPLRTDSDLIGIPLAGSKGHYEMLAKLIMWNLPTRTCKIKDMEEKIEEIWPAFKEMTAWRGVAGGNNTDLAQNAIPLIIATSAPKRGLLQSLTLKTTQTLARATRLILSIRHVDFGKS</sequence>
<keyword evidence="3" id="KW-1185">Reference proteome</keyword>
<protein>
    <submittedName>
        <fullName evidence="2">Uncharacterized protein</fullName>
    </submittedName>
</protein>
<name>A0A5M3MWY5_CONPW</name>
<reference evidence="3" key="1">
    <citation type="journal article" date="2012" name="Science">
        <title>The Paleozoic origin of enzymatic lignin decomposition reconstructed from 31 fungal genomes.</title>
        <authorList>
            <person name="Floudas D."/>
            <person name="Binder M."/>
            <person name="Riley R."/>
            <person name="Barry K."/>
            <person name="Blanchette R.A."/>
            <person name="Henrissat B."/>
            <person name="Martinez A.T."/>
            <person name="Otillar R."/>
            <person name="Spatafora J.W."/>
            <person name="Yadav J.S."/>
            <person name="Aerts A."/>
            <person name="Benoit I."/>
            <person name="Boyd A."/>
            <person name="Carlson A."/>
            <person name="Copeland A."/>
            <person name="Coutinho P.M."/>
            <person name="de Vries R.P."/>
            <person name="Ferreira P."/>
            <person name="Findley K."/>
            <person name="Foster B."/>
            <person name="Gaskell J."/>
            <person name="Glotzer D."/>
            <person name="Gorecki P."/>
            <person name="Heitman J."/>
            <person name="Hesse C."/>
            <person name="Hori C."/>
            <person name="Igarashi K."/>
            <person name="Jurgens J.A."/>
            <person name="Kallen N."/>
            <person name="Kersten P."/>
            <person name="Kohler A."/>
            <person name="Kuees U."/>
            <person name="Kumar T.K.A."/>
            <person name="Kuo A."/>
            <person name="LaButti K."/>
            <person name="Larrondo L.F."/>
            <person name="Lindquist E."/>
            <person name="Ling A."/>
            <person name="Lombard V."/>
            <person name="Lucas S."/>
            <person name="Lundell T."/>
            <person name="Martin R."/>
            <person name="McLaughlin D.J."/>
            <person name="Morgenstern I."/>
            <person name="Morin E."/>
            <person name="Murat C."/>
            <person name="Nagy L.G."/>
            <person name="Nolan M."/>
            <person name="Ohm R.A."/>
            <person name="Patyshakuliyeva A."/>
            <person name="Rokas A."/>
            <person name="Ruiz-Duenas F.J."/>
            <person name="Sabat G."/>
            <person name="Salamov A."/>
            <person name="Samejima M."/>
            <person name="Schmutz J."/>
            <person name="Slot J.C."/>
            <person name="St John F."/>
            <person name="Stenlid J."/>
            <person name="Sun H."/>
            <person name="Sun S."/>
            <person name="Syed K."/>
            <person name="Tsang A."/>
            <person name="Wiebenga A."/>
            <person name="Young D."/>
            <person name="Pisabarro A."/>
            <person name="Eastwood D.C."/>
            <person name="Martin F."/>
            <person name="Cullen D."/>
            <person name="Grigoriev I.V."/>
            <person name="Hibbett D.S."/>
        </authorList>
    </citation>
    <scope>NUCLEOTIDE SEQUENCE [LARGE SCALE GENOMIC DNA]</scope>
    <source>
        <strain evidence="3">RWD-64-598 SS2</strain>
    </source>
</reference>
<dbReference type="GeneID" id="19204823"/>
<dbReference type="AlphaFoldDB" id="A0A5M3MWY5"/>
<feature type="region of interest" description="Disordered" evidence="1">
    <location>
        <begin position="99"/>
        <end position="128"/>
    </location>
</feature>
<evidence type="ECO:0000313" key="2">
    <source>
        <dbReference type="EMBL" id="EIW83636.1"/>
    </source>
</evidence>
<accession>A0A5M3MWY5</accession>
<evidence type="ECO:0000313" key="3">
    <source>
        <dbReference type="Proteomes" id="UP000053558"/>
    </source>
</evidence>
<proteinExistence type="predicted"/>